<organism evidence="1">
    <name type="scientific">Lacticaseibacillus rhamnosus</name>
    <name type="common">Lactobacillus rhamnosus</name>
    <dbReference type="NCBI Taxonomy" id="47715"/>
    <lineage>
        <taxon>Bacteria</taxon>
        <taxon>Bacillati</taxon>
        <taxon>Bacillota</taxon>
        <taxon>Bacilli</taxon>
        <taxon>Lactobacillales</taxon>
        <taxon>Lactobacillaceae</taxon>
        <taxon>Lacticaseibacillus</taxon>
    </lineage>
</organism>
<dbReference type="AntiFam" id="ANF00266">
    <property type="entry name" value="DNA repeat translations related to WP_020751851.1"/>
</dbReference>
<sequence>MAETWAIALKAAYTPTSKCAGSRSLGGVWIDEDQT</sequence>
<dbReference type="AlphaFoldDB" id="A0A6N3BQY5"/>
<accession>A0A6N3BQY5</accession>
<gene>
    <name evidence="1" type="ORF">LRLFYP97_02510</name>
</gene>
<reference evidence="1" key="1">
    <citation type="submission" date="2019-11" db="EMBL/GenBank/DDBJ databases">
        <authorList>
            <person name="Feng L."/>
        </authorList>
    </citation>
    <scope>NUCLEOTIDE SEQUENCE</scope>
    <source>
        <strain evidence="1">LrhamnosusLFYP97</strain>
    </source>
</reference>
<protein>
    <submittedName>
        <fullName evidence="1">Uncharacterized protein</fullName>
    </submittedName>
</protein>
<dbReference type="NCBIfam" id="NF040509">
    <property type="entry name" value="Lacto_palin_RPT"/>
    <property type="match status" value="1"/>
</dbReference>
<evidence type="ECO:0000313" key="1">
    <source>
        <dbReference type="EMBL" id="VYU04421.1"/>
    </source>
</evidence>
<proteinExistence type="predicted"/>
<dbReference type="EMBL" id="CACRTK010000049">
    <property type="protein sequence ID" value="VYU04421.1"/>
    <property type="molecule type" value="Genomic_DNA"/>
</dbReference>
<name>A0A6N3BQY5_LACRH</name>